<reference evidence="3" key="1">
    <citation type="submission" date="2016-08" db="EMBL/GenBank/DDBJ databases">
        <authorList>
            <person name="Varghese N."/>
            <person name="Submissions Spin"/>
        </authorList>
    </citation>
    <scope>NUCLEOTIDE SEQUENCE [LARGE SCALE GENOMIC DNA]</scope>
    <source>
        <strain evidence="3">SGD-1123</strain>
    </source>
</reference>
<name>A0A0V8HDP0_9BACI</name>
<dbReference type="InterPro" id="IPR034660">
    <property type="entry name" value="DinB/YfiT-like"/>
</dbReference>
<evidence type="ECO:0000313" key="2">
    <source>
        <dbReference type="EMBL" id="SCC26640.1"/>
    </source>
</evidence>
<protein>
    <submittedName>
        <fullName evidence="2">DinB superfamily protein</fullName>
    </submittedName>
</protein>
<keyword evidence="3" id="KW-1185">Reference proteome</keyword>
<dbReference type="Proteomes" id="UP000181997">
    <property type="component" value="Unassembled WGS sequence"/>
</dbReference>
<proteinExistence type="predicted"/>
<accession>A0A0V8HDP0</accession>
<dbReference type="SUPFAM" id="SSF109854">
    <property type="entry name" value="DinB/YfiT-like putative metalloenzymes"/>
    <property type="match status" value="1"/>
</dbReference>
<evidence type="ECO:0000259" key="1">
    <source>
        <dbReference type="Pfam" id="PF12867"/>
    </source>
</evidence>
<evidence type="ECO:0000313" key="3">
    <source>
        <dbReference type="Proteomes" id="UP000181997"/>
    </source>
</evidence>
<dbReference type="InterPro" id="IPR024775">
    <property type="entry name" value="DinB-like"/>
</dbReference>
<dbReference type="AlphaFoldDB" id="A0A0V8HDP0"/>
<dbReference type="EMBL" id="FMAU01000004">
    <property type="protein sequence ID" value="SCC26640.1"/>
    <property type="molecule type" value="Genomic_DNA"/>
</dbReference>
<dbReference type="Gene3D" id="1.20.120.450">
    <property type="entry name" value="dinb family like domain"/>
    <property type="match status" value="1"/>
</dbReference>
<dbReference type="Pfam" id="PF12867">
    <property type="entry name" value="DinB_2"/>
    <property type="match status" value="1"/>
</dbReference>
<gene>
    <name evidence="2" type="ORF">GA0061094_3592</name>
</gene>
<organism evidence="2 3">
    <name type="scientific">[Bacillus] enclensis</name>
    <dbReference type="NCBI Taxonomy" id="1402860"/>
    <lineage>
        <taxon>Bacteria</taxon>
        <taxon>Bacillati</taxon>
        <taxon>Bacillota</taxon>
        <taxon>Bacilli</taxon>
        <taxon>Bacillales</taxon>
        <taxon>Bacillaceae</taxon>
        <taxon>Rossellomorea</taxon>
    </lineage>
</organism>
<feature type="domain" description="DinB-like" evidence="1">
    <location>
        <begin position="9"/>
        <end position="150"/>
    </location>
</feature>
<dbReference type="RefSeq" id="WP_058299507.1">
    <property type="nucleotide sequence ID" value="NZ_FMAU01000004.1"/>
</dbReference>
<sequence length="173" mass="19913">MNENVLFKQLDFIRLRTLAFLDATTEEQADMMPEGFRNSIRWNLGHILLSHENLLFSFLGDQDKKAIPEHYDKLFGFHTSPDTWKEENLNPPSLSELRGLLEEQPERLKEVFGGRLDEEAEKPFNLGSVTLNTLADVFAFVNWHEGLHQGNITTLKRVQGVEDLFAKAEEKVT</sequence>